<dbReference type="InterPro" id="IPR036249">
    <property type="entry name" value="Thioredoxin-like_sf"/>
</dbReference>
<dbReference type="OrthoDB" id="9780340at2"/>
<dbReference type="RefSeq" id="WP_008928724.1">
    <property type="nucleotide sequence ID" value="NZ_AMRJ01000009.1"/>
</dbReference>
<dbReference type="CDD" id="cd02972">
    <property type="entry name" value="DsbA_family"/>
    <property type="match status" value="1"/>
</dbReference>
<feature type="domain" description="Thioredoxin-like fold" evidence="3">
    <location>
        <begin position="55"/>
        <end position="193"/>
    </location>
</feature>
<keyword evidence="2" id="KW-0472">Membrane</keyword>
<dbReference type="SUPFAM" id="SSF52833">
    <property type="entry name" value="Thioredoxin-like"/>
    <property type="match status" value="1"/>
</dbReference>
<evidence type="ECO:0000259" key="3">
    <source>
        <dbReference type="Pfam" id="PF13462"/>
    </source>
</evidence>
<keyword evidence="5" id="KW-1185">Reference proteome</keyword>
<keyword evidence="2" id="KW-1133">Transmembrane helix</keyword>
<reference evidence="4 5" key="1">
    <citation type="journal article" date="2012" name="J. Bacteriol.">
        <title>Genome Sequence of the Alkane-Degrading Bacterium Alcanivorax hongdengensis Type Strain A-11-3.</title>
        <authorList>
            <person name="Lai Q."/>
            <person name="Shao Z."/>
        </authorList>
    </citation>
    <scope>NUCLEOTIDE SEQUENCE [LARGE SCALE GENOMIC DNA]</scope>
    <source>
        <strain evidence="4 5">A-11-3</strain>
    </source>
</reference>
<feature type="transmembrane region" description="Helical" evidence="2">
    <location>
        <begin position="12"/>
        <end position="33"/>
    </location>
</feature>
<protein>
    <recommendedName>
        <fullName evidence="3">Thioredoxin-like fold domain-containing protein</fullName>
    </recommendedName>
</protein>
<gene>
    <name evidence="4" type="ORF">A11A3_07718</name>
</gene>
<dbReference type="InterPro" id="IPR012336">
    <property type="entry name" value="Thioredoxin-like_fold"/>
</dbReference>
<sequence>MDRSWHANHRTRATIGLILVTAAVSIALLIWVFSSRGLSSQHANDPIAEPMGPPWFYGHLDARFTVVSYADLECPFCQAYFPILRQWIDTHPEVNWQWHHLPLAFHEPAATQGARMAECAGEVGGRTAFWQTIAWVYQHTRSDGHGVPASIPIPGLTPELQACLDSTRPDAAIQAQADEAAQAGVVATPTLRLIDNHTGTDLLLPAGPVEGDALISAIDLLMAMASETAEESATTTSEMPADVVGDMPR</sequence>
<dbReference type="Gene3D" id="3.40.30.10">
    <property type="entry name" value="Glutaredoxin"/>
    <property type="match status" value="1"/>
</dbReference>
<feature type="region of interest" description="Disordered" evidence="1">
    <location>
        <begin position="229"/>
        <end position="249"/>
    </location>
</feature>
<keyword evidence="2" id="KW-0812">Transmembrane</keyword>
<dbReference type="AlphaFoldDB" id="L0WFT9"/>
<dbReference type="Proteomes" id="UP000010164">
    <property type="component" value="Unassembled WGS sequence"/>
</dbReference>
<evidence type="ECO:0000256" key="1">
    <source>
        <dbReference type="SAM" id="MobiDB-lite"/>
    </source>
</evidence>
<dbReference type="eggNOG" id="COG1651">
    <property type="taxonomic scope" value="Bacteria"/>
</dbReference>
<evidence type="ECO:0000313" key="4">
    <source>
        <dbReference type="EMBL" id="EKF74690.1"/>
    </source>
</evidence>
<accession>L0WFT9</accession>
<feature type="compositionally biased region" description="Low complexity" evidence="1">
    <location>
        <begin position="229"/>
        <end position="239"/>
    </location>
</feature>
<evidence type="ECO:0000256" key="2">
    <source>
        <dbReference type="SAM" id="Phobius"/>
    </source>
</evidence>
<dbReference type="STRING" id="1177179.A11A3_07718"/>
<proteinExistence type="predicted"/>
<organism evidence="4 5">
    <name type="scientific">Alcanivorax hongdengensis A-11-3</name>
    <dbReference type="NCBI Taxonomy" id="1177179"/>
    <lineage>
        <taxon>Bacteria</taxon>
        <taxon>Pseudomonadati</taxon>
        <taxon>Pseudomonadota</taxon>
        <taxon>Gammaproteobacteria</taxon>
        <taxon>Oceanospirillales</taxon>
        <taxon>Alcanivoracaceae</taxon>
        <taxon>Alcanivorax</taxon>
    </lineage>
</organism>
<comment type="caution">
    <text evidence="4">The sequence shown here is derived from an EMBL/GenBank/DDBJ whole genome shotgun (WGS) entry which is preliminary data.</text>
</comment>
<dbReference type="Pfam" id="PF13462">
    <property type="entry name" value="Thioredoxin_4"/>
    <property type="match status" value="1"/>
</dbReference>
<name>L0WFT9_9GAMM</name>
<dbReference type="PATRIC" id="fig|1177179.3.peg.1548"/>
<dbReference type="EMBL" id="AMRJ01000009">
    <property type="protein sequence ID" value="EKF74690.1"/>
    <property type="molecule type" value="Genomic_DNA"/>
</dbReference>
<evidence type="ECO:0000313" key="5">
    <source>
        <dbReference type="Proteomes" id="UP000010164"/>
    </source>
</evidence>